<evidence type="ECO:0000313" key="2">
    <source>
        <dbReference type="Proteomes" id="UP001315686"/>
    </source>
</evidence>
<dbReference type="AlphaFoldDB" id="A0AAP2CRP9"/>
<name>A0AAP2CRP9_9RHOB</name>
<dbReference type="RefSeq" id="WP_327794961.1">
    <property type="nucleotide sequence ID" value="NZ_JADQAZ010000003.1"/>
</dbReference>
<evidence type="ECO:0000313" key="1">
    <source>
        <dbReference type="EMBL" id="MBT0958740.1"/>
    </source>
</evidence>
<protein>
    <submittedName>
        <fullName evidence="1">Uncharacterized protein</fullName>
    </submittedName>
</protein>
<accession>A0AAP2CRP9</accession>
<dbReference type="EMBL" id="JADQAZ010000003">
    <property type="protein sequence ID" value="MBT0958740.1"/>
    <property type="molecule type" value="Genomic_DNA"/>
</dbReference>
<keyword evidence="2" id="KW-1185">Reference proteome</keyword>
<organism evidence="1 2">
    <name type="scientific">Harenicola maris</name>
    <dbReference type="NCBI Taxonomy" id="2841044"/>
    <lineage>
        <taxon>Bacteria</taxon>
        <taxon>Pseudomonadati</taxon>
        <taxon>Pseudomonadota</taxon>
        <taxon>Alphaproteobacteria</taxon>
        <taxon>Rhodobacterales</taxon>
        <taxon>Paracoccaceae</taxon>
        <taxon>Harenicola</taxon>
    </lineage>
</organism>
<dbReference type="Proteomes" id="UP001315686">
    <property type="component" value="Unassembled WGS sequence"/>
</dbReference>
<comment type="caution">
    <text evidence="1">The sequence shown here is derived from an EMBL/GenBank/DDBJ whole genome shotgun (WGS) entry which is preliminary data.</text>
</comment>
<sequence length="111" mass="11546">MLRIAALFALLAGLTNCETPPQEAALPGTPAALEAERGICERKGGAFTRARSNGPLTCIAPTKDANRACSTDSDCEGFCLARSRTCAPVAPLFGCNEVLTDRGTVSTICVE</sequence>
<reference evidence="1 2" key="1">
    <citation type="journal article" date="2021" name="Arch. Microbiol.">
        <title>Harenicola maris gen. nov., sp. nov. isolated from the Sea of Japan shallow sediments.</title>
        <authorList>
            <person name="Romanenko L.A."/>
            <person name="Kurilenko V.V."/>
            <person name="Chernysheva N.Y."/>
            <person name="Tekutyeva L.A."/>
            <person name="Velansky P.V."/>
            <person name="Svetashev V.I."/>
            <person name="Isaeva M.P."/>
        </authorList>
    </citation>
    <scope>NUCLEOTIDE SEQUENCE [LARGE SCALE GENOMIC DNA]</scope>
    <source>
        <strain evidence="1 2">KMM 3653</strain>
    </source>
</reference>
<gene>
    <name evidence="1" type="ORF">IV417_15225</name>
</gene>
<proteinExistence type="predicted"/>